<evidence type="ECO:0000313" key="4">
    <source>
        <dbReference type="Proteomes" id="UP000827284"/>
    </source>
</evidence>
<dbReference type="InterPro" id="IPR036305">
    <property type="entry name" value="RGS_sf"/>
</dbReference>
<keyword evidence="2" id="KW-0812">Transmembrane</keyword>
<sequence length="1339" mass="146531">MEGSSKATSPMGPYGPILGMAHRHGYLSAAVVMGSICLISTVMTFVLSKAHNDLKQRGRYLVAWNGISATGVVTVYLMLNAYVGDFPCFILLWTSYLLIVPWLLTYLARGWRLVYIYNRQVDFGRRSLQRITSHRNINSYSRTVNAGNEAVDDSVNRPTLPNQPGVSTDGGLGQALLSGSLIQQTVTGSSSSGTPCEDPQGAVKEESTLRIGPTESTLVSSSEKPLPLLPAPSFVGETSGVSNVPSIANAIPQTDPRIQPQGVVIATEQERTISSPLGIGILPDITGVTLEGVAAPTDDDQPNGQGGHSDPVAGEGIHLWDRYLPFNQATDGRLTVFLLMCMIFPFILCLAMQFVKPSPVQINPTCYKCGEGPVFYPIYAVMLAFLAIGCPVLSWKLWWIKDGFGIRNELLVTMMIGLPGFVLYFISPFKLKYLDKGHWNHVNWLILTIFLAHVNSVVLPLIQFFRRQRPKSRSGGHRGKPITGIFRWDSVGRAVPGTPTGDFASDGSSFFSRVSSQVLSPQFPGIDDDGNRSIAEQSVLSQAIAEGLGRAPSASARANRTDANGHRLRGLKGFMSKYGMDSDGNFVPLSKMNPRAFEFVVQDRDMLEALVSFSVTVFSTENALFLQEYDGLRKQVREYYRLISRNSRQESQQAPAGGLGSPTQNWDGSTPSSPTSRSHRQTQSLLGSMASSIQYRLSSINDDRHHGRRNSRAASDPLTAKNTIPEVCSPEAESSSVMPTRPIARHRQNMSDSLWRLSLQSSLRQSSTVPSSPRATMIQIEDPATPCRQSAHIRSESSPTSPRMSERHLPSQSSLAGRCFPRLAASTMDPMHDNGSEGPDSERSSFSWYGRGNSGSALSYHDVTPSDISSYQGGLEEFGEDHGSISVSVSDESAVAAPVSVPVSADDITIRNNGTGPVRSASAPFPLADRPKARAAVSSQSQDNISSLGSSRSSAKSPLSPPFQQGSPPETSPYGSLPDPKQPSRLFQPISSQIPLHSPSSSVSAPYTPRLPSQPQLRGSPSSMQRSTSARTILTLEEQRQLYNASSEVVSATTAGPLSVSPLQEALQQHQSCGDLIQQTEPSGEEGLPQAQSPTAAVVPRARPLHGRQRMLSRVHRHGLMMPVMDRMTPVPKALLPAYWELADTFVMPWSDTQLNLPDEIVQEIRRQFETSECYLEMFEPVVREIQELVYVNVWPRFVVFLQKQPQGFRGRMKLAWKRFTDRVWVGNHFAGNHHDGNGYNGEGGVYRGPTTPRPHELSRTSSGQFPETIYQDEEDIARAQQQQAEGYIQNQYSYLGGLGAVRPRAGEAKEVSEEELGQFGVMQELDLTALQRIVVDPQ</sequence>
<feature type="transmembrane region" description="Helical" evidence="2">
    <location>
        <begin position="334"/>
        <end position="355"/>
    </location>
</feature>
<keyword evidence="2" id="KW-0472">Membrane</keyword>
<feature type="transmembrane region" description="Helical" evidence="2">
    <location>
        <begin position="60"/>
        <end position="83"/>
    </location>
</feature>
<feature type="transmembrane region" description="Helical" evidence="2">
    <location>
        <begin position="375"/>
        <end position="398"/>
    </location>
</feature>
<proteinExistence type="predicted"/>
<protein>
    <recommendedName>
        <fullName evidence="5">RGS domain-containing protein</fullName>
    </recommendedName>
</protein>
<dbReference type="Proteomes" id="UP000827284">
    <property type="component" value="Unassembled WGS sequence"/>
</dbReference>
<comment type="caution">
    <text evidence="3">The sequence shown here is derived from an EMBL/GenBank/DDBJ whole genome shotgun (WGS) entry which is preliminary data.</text>
</comment>
<reference evidence="3" key="1">
    <citation type="submission" date="2021-11" db="EMBL/GenBank/DDBJ databases">
        <authorList>
            <person name="Herlambang A."/>
            <person name="Guo Y."/>
            <person name="Takashima Y."/>
            <person name="Nishizawa T."/>
        </authorList>
    </citation>
    <scope>NUCLEOTIDE SEQUENCE</scope>
    <source>
        <strain evidence="3">E1425</strain>
    </source>
</reference>
<accession>A0A9P3HB51</accession>
<keyword evidence="2" id="KW-1133">Transmembrane helix</keyword>
<name>A0A9P3HB51_9FUNG</name>
<evidence type="ECO:0000313" key="3">
    <source>
        <dbReference type="EMBL" id="GJJ73499.1"/>
    </source>
</evidence>
<evidence type="ECO:0008006" key="5">
    <source>
        <dbReference type="Google" id="ProtNLM"/>
    </source>
</evidence>
<dbReference type="InterPro" id="IPR044926">
    <property type="entry name" value="RGS_subdomain_2"/>
</dbReference>
<feature type="transmembrane region" description="Helical" evidence="2">
    <location>
        <begin position="410"/>
        <end position="429"/>
    </location>
</feature>
<feature type="region of interest" description="Disordered" evidence="1">
    <location>
        <begin position="826"/>
        <end position="848"/>
    </location>
</feature>
<evidence type="ECO:0000256" key="2">
    <source>
        <dbReference type="SAM" id="Phobius"/>
    </source>
</evidence>
<dbReference type="EMBL" id="BQFW01000008">
    <property type="protein sequence ID" value="GJJ73499.1"/>
    <property type="molecule type" value="Genomic_DNA"/>
</dbReference>
<feature type="region of interest" description="Disordered" evidence="1">
    <location>
        <begin position="646"/>
        <end position="683"/>
    </location>
</feature>
<feature type="compositionally biased region" description="Polar residues" evidence="1">
    <location>
        <begin position="1011"/>
        <end position="1030"/>
    </location>
</feature>
<organism evidence="3 4">
    <name type="scientific">Entomortierella parvispora</name>
    <dbReference type="NCBI Taxonomy" id="205924"/>
    <lineage>
        <taxon>Eukaryota</taxon>
        <taxon>Fungi</taxon>
        <taxon>Fungi incertae sedis</taxon>
        <taxon>Mucoromycota</taxon>
        <taxon>Mortierellomycotina</taxon>
        <taxon>Mortierellomycetes</taxon>
        <taxon>Mortierellales</taxon>
        <taxon>Mortierellaceae</taxon>
        <taxon>Entomortierella</taxon>
    </lineage>
</organism>
<dbReference type="Gene3D" id="1.10.167.10">
    <property type="entry name" value="Regulator of G-protein Signalling 4, domain 2"/>
    <property type="match status" value="1"/>
</dbReference>
<feature type="compositionally biased region" description="Basic and acidic residues" evidence="1">
    <location>
        <begin position="830"/>
        <end position="843"/>
    </location>
</feature>
<feature type="compositionally biased region" description="Low complexity" evidence="1">
    <location>
        <begin position="989"/>
        <end position="1008"/>
    </location>
</feature>
<gene>
    <name evidence="3" type="ORF">EMPS_05857</name>
</gene>
<feature type="compositionally biased region" description="Low complexity" evidence="1">
    <location>
        <begin position="946"/>
        <end position="958"/>
    </location>
</feature>
<feature type="region of interest" description="Disordered" evidence="1">
    <location>
        <begin position="785"/>
        <end position="814"/>
    </location>
</feature>
<feature type="region of interest" description="Disordered" evidence="1">
    <location>
        <begin position="930"/>
        <end position="1030"/>
    </location>
</feature>
<feature type="transmembrane region" description="Helical" evidence="2">
    <location>
        <begin position="89"/>
        <end position="108"/>
    </location>
</feature>
<feature type="compositionally biased region" description="Low complexity" evidence="1">
    <location>
        <begin position="669"/>
        <end position="683"/>
    </location>
</feature>
<feature type="transmembrane region" description="Helical" evidence="2">
    <location>
        <begin position="26"/>
        <end position="48"/>
    </location>
</feature>
<feature type="region of interest" description="Disordered" evidence="1">
    <location>
        <begin position="150"/>
        <end position="169"/>
    </location>
</feature>
<dbReference type="SUPFAM" id="SSF48097">
    <property type="entry name" value="Regulator of G-protein signaling, RGS"/>
    <property type="match status" value="1"/>
</dbReference>
<keyword evidence="4" id="KW-1185">Reference proteome</keyword>
<dbReference type="CDD" id="cd00637">
    <property type="entry name" value="7tm_classA_rhodopsin-like"/>
    <property type="match status" value="1"/>
</dbReference>
<dbReference type="OrthoDB" id="196547at2759"/>
<feature type="region of interest" description="Disordered" evidence="1">
    <location>
        <begin position="699"/>
        <end position="723"/>
    </location>
</feature>
<feature type="compositionally biased region" description="Polar residues" evidence="1">
    <location>
        <begin position="156"/>
        <end position="166"/>
    </location>
</feature>
<evidence type="ECO:0000256" key="1">
    <source>
        <dbReference type="SAM" id="MobiDB-lite"/>
    </source>
</evidence>
<reference evidence="3" key="2">
    <citation type="journal article" date="2022" name="Microbiol. Resour. Announc.">
        <title>Whole-Genome Sequence of Entomortierella parvispora E1425, a Mucoromycotan Fungus Associated with Burkholderiaceae-Related Endosymbiotic Bacteria.</title>
        <authorList>
            <person name="Herlambang A."/>
            <person name="Guo Y."/>
            <person name="Takashima Y."/>
            <person name="Narisawa K."/>
            <person name="Ohta H."/>
            <person name="Nishizawa T."/>
        </authorList>
    </citation>
    <scope>NUCLEOTIDE SEQUENCE</scope>
    <source>
        <strain evidence="3">E1425</strain>
    </source>
</reference>
<feature type="compositionally biased region" description="Low complexity" evidence="1">
    <location>
        <begin position="185"/>
        <end position="194"/>
    </location>
</feature>
<feature type="region of interest" description="Disordered" evidence="1">
    <location>
        <begin position="185"/>
        <end position="207"/>
    </location>
</feature>